<proteinExistence type="predicted"/>
<comment type="caution">
    <text evidence="2">The sequence shown here is derived from an EMBL/GenBank/DDBJ whole genome shotgun (WGS) entry which is preliminary data.</text>
</comment>
<dbReference type="Proteomes" id="UP000188320">
    <property type="component" value="Unassembled WGS sequence"/>
</dbReference>
<gene>
    <name evidence="2" type="ORF">AX774_g1761</name>
</gene>
<dbReference type="AlphaFoldDB" id="A0A1R1PUS0"/>
<feature type="compositionally biased region" description="Basic and acidic residues" evidence="1">
    <location>
        <begin position="41"/>
        <end position="51"/>
    </location>
</feature>
<sequence>MSSRILVLLLNKEKISEFGSLLVYYLNKKVVWSLDGGDNSHGNKRDGEKDGGCIGDNSGNGDDGGDASCSENMCAENGDTEYPITIYGHQHLISTRGPYLIKLDEKRELGLYSDFKICTFCILGKCKKCDSALEAKKISVNNAGSRKEKPLKRQNGAGGDGKDFYKVNLISHSTSCIHADSHFPFNQGNRKVGFAEKHYKEMIENINMLLDREKNSHHMFDMCVEEFVHVSGSPKVDVKIRIIVNSALSAYFLKLVERHNLHLEVLELGQRNNITIDSYCSGNDKADALPNTKMSEVTTFHIPSLYFGVTLNGKKFDNFHVQDNCLNNTITLFSLSSNTFYKIAFEFLGISSRRFDVYVP</sequence>
<dbReference type="EMBL" id="LSSK01000161">
    <property type="protein sequence ID" value="OMH84714.1"/>
    <property type="molecule type" value="Genomic_DNA"/>
</dbReference>
<evidence type="ECO:0000256" key="1">
    <source>
        <dbReference type="SAM" id="MobiDB-lite"/>
    </source>
</evidence>
<organism evidence="2 3">
    <name type="scientific">Zancudomyces culisetae</name>
    <name type="common">Gut fungus</name>
    <name type="synonym">Smittium culisetae</name>
    <dbReference type="NCBI Taxonomy" id="1213189"/>
    <lineage>
        <taxon>Eukaryota</taxon>
        <taxon>Fungi</taxon>
        <taxon>Fungi incertae sedis</taxon>
        <taxon>Zoopagomycota</taxon>
        <taxon>Kickxellomycotina</taxon>
        <taxon>Harpellomycetes</taxon>
        <taxon>Harpellales</taxon>
        <taxon>Legeriomycetaceae</taxon>
        <taxon>Zancudomyces</taxon>
    </lineage>
</organism>
<evidence type="ECO:0000313" key="3">
    <source>
        <dbReference type="Proteomes" id="UP000188320"/>
    </source>
</evidence>
<feature type="region of interest" description="Disordered" evidence="1">
    <location>
        <begin position="38"/>
        <end position="59"/>
    </location>
</feature>
<reference evidence="3" key="1">
    <citation type="submission" date="2017-01" db="EMBL/GenBank/DDBJ databases">
        <authorList>
            <person name="Wang Y."/>
            <person name="White M."/>
            <person name="Kvist S."/>
            <person name="Moncalvo J.-M."/>
        </authorList>
    </citation>
    <scope>NUCLEOTIDE SEQUENCE [LARGE SCALE GENOMIC DNA]</scope>
    <source>
        <strain evidence="3">COL-18-3</strain>
    </source>
</reference>
<protein>
    <submittedName>
        <fullName evidence="2">Uncharacterized protein</fullName>
    </submittedName>
</protein>
<keyword evidence="3" id="KW-1185">Reference proteome</keyword>
<evidence type="ECO:0000313" key="2">
    <source>
        <dbReference type="EMBL" id="OMH84714.1"/>
    </source>
</evidence>
<name>A0A1R1PUS0_ZANCU</name>
<accession>A0A1R1PUS0</accession>